<comment type="catalytic activity">
    <reaction evidence="6 7">
        <text>L-arginyl-[protein] + 2 S-adenosyl-L-methionine = N(omega),N(omega)'-dimethyl-L-arginyl-[protein] + 2 S-adenosyl-L-homocysteine + 2 H(+)</text>
        <dbReference type="Rhea" id="RHEA:48108"/>
        <dbReference type="Rhea" id="RHEA-COMP:10532"/>
        <dbReference type="Rhea" id="RHEA-COMP:11992"/>
        <dbReference type="ChEBI" id="CHEBI:15378"/>
        <dbReference type="ChEBI" id="CHEBI:29965"/>
        <dbReference type="ChEBI" id="CHEBI:57856"/>
        <dbReference type="ChEBI" id="CHEBI:59789"/>
        <dbReference type="ChEBI" id="CHEBI:88221"/>
        <dbReference type="EC" id="2.1.1.320"/>
    </reaction>
</comment>
<dbReference type="GO" id="GO:0032259">
    <property type="term" value="P:methylation"/>
    <property type="evidence" value="ECO:0007669"/>
    <property type="project" value="UniProtKB-KW"/>
</dbReference>
<evidence type="ECO:0000313" key="8">
    <source>
        <dbReference type="EMBL" id="CAJ1954589.1"/>
    </source>
</evidence>
<dbReference type="EC" id="2.1.1.320" evidence="7"/>
<dbReference type="SUPFAM" id="SSF53335">
    <property type="entry name" value="S-adenosyl-L-methionine-dependent methyltransferases"/>
    <property type="match status" value="1"/>
</dbReference>
<dbReference type="GO" id="GO:0005739">
    <property type="term" value="C:mitochondrion"/>
    <property type="evidence" value="ECO:0007669"/>
    <property type="project" value="UniProtKB-SubCell"/>
</dbReference>
<comment type="function">
    <text evidence="7">Arginine methyltransferase involved in the assembly or stability of mitochondrial NADH:ubiquinone oxidoreductase complex (complex I).</text>
</comment>
<evidence type="ECO:0000256" key="7">
    <source>
        <dbReference type="RuleBase" id="RU364114"/>
    </source>
</evidence>
<dbReference type="AlphaFoldDB" id="A0AAD2FWE2"/>
<keyword evidence="9" id="KW-1185">Reference proteome</keyword>
<sequence>MSKQQLVRRHVGQKLAAYYAQPANLVVGQSMLVDDSNLSSLMGEWHWKRVFQRMYDEREGHWLTPVELFRPHYSNILADFCVHATKGVESDSEIFELGGGRGTNALLILDHLKDTHPELYSKLTYTLVDSSPSLHQLQQNTLLESDHADRVRFELKDLMDVAEAKTMLLPRSDTPTVVLGMEVLDNLPHDKVRAKSRKKLEQAEVRNTRYGYQEEIFVPLVDPLLKKIIKTVPAYTRPTLDPIWVPSVAYGVMLHLLKQRKNLGMAFADFDWLPPPDLDMEKEQESPKSVWSHGEPIVTDMDGTDYQCYLTSPENCDILFPTDFPKLAHFVDRSMTEKKEVKVFKQSEFLQTFGPSHVKATKSWLTGHSPLLDDFSNCSVLTVTSNPAAKTES</sequence>
<dbReference type="InterPro" id="IPR003788">
    <property type="entry name" value="NDUFAF7"/>
</dbReference>
<organism evidence="8 9">
    <name type="scientific">Cylindrotheca closterium</name>
    <dbReference type="NCBI Taxonomy" id="2856"/>
    <lineage>
        <taxon>Eukaryota</taxon>
        <taxon>Sar</taxon>
        <taxon>Stramenopiles</taxon>
        <taxon>Ochrophyta</taxon>
        <taxon>Bacillariophyta</taxon>
        <taxon>Bacillariophyceae</taxon>
        <taxon>Bacillariophycidae</taxon>
        <taxon>Bacillariales</taxon>
        <taxon>Bacillariaceae</taxon>
        <taxon>Cylindrotheca</taxon>
    </lineage>
</organism>
<keyword evidence="4 7" id="KW-0808">Transferase</keyword>
<keyword evidence="3 7" id="KW-0489">Methyltransferase</keyword>
<evidence type="ECO:0000256" key="3">
    <source>
        <dbReference type="ARBA" id="ARBA00022603"/>
    </source>
</evidence>
<dbReference type="PANTHER" id="PTHR12049:SF5">
    <property type="entry name" value="PROTEIN ARGININE METHYLTRANSFERASE NDUFAF7 HOMOLOG, MITOCHONDRIAL"/>
    <property type="match status" value="1"/>
</dbReference>
<dbReference type="PANTHER" id="PTHR12049">
    <property type="entry name" value="PROTEIN ARGININE METHYLTRANSFERASE NDUFAF7, MITOCHONDRIAL"/>
    <property type="match status" value="1"/>
</dbReference>
<proteinExistence type="inferred from homology"/>
<evidence type="ECO:0000256" key="5">
    <source>
        <dbReference type="ARBA" id="ARBA00023128"/>
    </source>
</evidence>
<accession>A0AAD2FWE2</accession>
<evidence type="ECO:0000256" key="6">
    <source>
        <dbReference type="ARBA" id="ARBA00048612"/>
    </source>
</evidence>
<dbReference type="Pfam" id="PF02636">
    <property type="entry name" value="Methyltransf_28"/>
    <property type="match status" value="1"/>
</dbReference>
<comment type="similarity">
    <text evidence="2 7">Belongs to the NDUFAF7 family.</text>
</comment>
<dbReference type="Gene3D" id="3.40.50.12710">
    <property type="match status" value="1"/>
</dbReference>
<reference evidence="8" key="1">
    <citation type="submission" date="2023-08" db="EMBL/GenBank/DDBJ databases">
        <authorList>
            <person name="Audoor S."/>
            <person name="Bilcke G."/>
        </authorList>
    </citation>
    <scope>NUCLEOTIDE SEQUENCE</scope>
</reference>
<comment type="subcellular location">
    <subcellularLocation>
        <location evidence="1 7">Mitochondrion</location>
    </subcellularLocation>
</comment>
<dbReference type="EMBL" id="CAKOGP040001869">
    <property type="protein sequence ID" value="CAJ1954589.1"/>
    <property type="molecule type" value="Genomic_DNA"/>
</dbReference>
<dbReference type="InterPro" id="IPR038375">
    <property type="entry name" value="NDUFAF7_sf"/>
</dbReference>
<evidence type="ECO:0000256" key="2">
    <source>
        <dbReference type="ARBA" id="ARBA00005891"/>
    </source>
</evidence>
<dbReference type="InterPro" id="IPR029063">
    <property type="entry name" value="SAM-dependent_MTases_sf"/>
</dbReference>
<dbReference type="Proteomes" id="UP001295423">
    <property type="component" value="Unassembled WGS sequence"/>
</dbReference>
<evidence type="ECO:0000256" key="4">
    <source>
        <dbReference type="ARBA" id="ARBA00022679"/>
    </source>
</evidence>
<evidence type="ECO:0000313" key="9">
    <source>
        <dbReference type="Proteomes" id="UP001295423"/>
    </source>
</evidence>
<protein>
    <recommendedName>
        <fullName evidence="7">Protein arginine methyltransferase NDUFAF7</fullName>
        <ecNumber evidence="7">2.1.1.320</ecNumber>
    </recommendedName>
</protein>
<dbReference type="GO" id="GO:0035243">
    <property type="term" value="F:protein-arginine omega-N symmetric methyltransferase activity"/>
    <property type="evidence" value="ECO:0007669"/>
    <property type="project" value="UniProtKB-EC"/>
</dbReference>
<name>A0AAD2FWE2_9STRA</name>
<comment type="caution">
    <text evidence="8">The sequence shown here is derived from an EMBL/GenBank/DDBJ whole genome shotgun (WGS) entry which is preliminary data.</text>
</comment>
<gene>
    <name evidence="8" type="ORF">CYCCA115_LOCUS15183</name>
</gene>
<evidence type="ECO:0000256" key="1">
    <source>
        <dbReference type="ARBA" id="ARBA00004173"/>
    </source>
</evidence>
<keyword evidence="5 7" id="KW-0496">Mitochondrion</keyword>